<dbReference type="EMBL" id="CP060122">
    <property type="protein sequence ID" value="QNG47393.1"/>
    <property type="molecule type" value="Genomic_DNA"/>
</dbReference>
<dbReference type="Proteomes" id="UP000515377">
    <property type="component" value="Chromosome"/>
</dbReference>
<evidence type="ECO:0000313" key="1">
    <source>
        <dbReference type="EMBL" id="QNG47393.1"/>
    </source>
</evidence>
<organism evidence="1 2">
    <name type="scientific">Sphingobium yanoikuyae</name>
    <name type="common">Sphingomonas yanoikuyae</name>
    <dbReference type="NCBI Taxonomy" id="13690"/>
    <lineage>
        <taxon>Bacteria</taxon>
        <taxon>Pseudomonadati</taxon>
        <taxon>Pseudomonadota</taxon>
        <taxon>Alphaproteobacteria</taxon>
        <taxon>Sphingomonadales</taxon>
        <taxon>Sphingomonadaceae</taxon>
        <taxon>Sphingobium</taxon>
    </lineage>
</organism>
<proteinExistence type="predicted"/>
<protein>
    <submittedName>
        <fullName evidence="1">Uncharacterized protein</fullName>
    </submittedName>
</protein>
<gene>
    <name evidence="1" type="ORF">H3V42_07225</name>
</gene>
<reference evidence="1 2" key="1">
    <citation type="submission" date="2020-07" db="EMBL/GenBank/DDBJ databases">
        <title>Whole genome sequence of Sphingobium yanoikuyae A3.</title>
        <authorList>
            <person name="Han S.-S."/>
        </authorList>
    </citation>
    <scope>NUCLEOTIDE SEQUENCE [LARGE SCALE GENOMIC DNA]</scope>
    <source>
        <strain evidence="1 2">A3</strain>
    </source>
</reference>
<name>A0A9X7YEQ0_SPHYA</name>
<sequence>MTIMSDIVAAMLAAPKKPIGIVLGCSGWHAWHAIRDIADRDDEFTRYVLRITSRLSVSRTHQFSGFDLILDDRPNPYHGRQGRAAA</sequence>
<accession>A0A9X7YEQ0</accession>
<evidence type="ECO:0000313" key="2">
    <source>
        <dbReference type="Proteomes" id="UP000515377"/>
    </source>
</evidence>
<dbReference type="AlphaFoldDB" id="A0A9X7YEQ0"/>